<protein>
    <submittedName>
        <fullName evidence="2">DsbA family protein</fullName>
    </submittedName>
</protein>
<dbReference type="Gene3D" id="3.40.30.10">
    <property type="entry name" value="Glutaredoxin"/>
    <property type="match status" value="1"/>
</dbReference>
<gene>
    <name evidence="2" type="ORF">H8E23_04030</name>
</gene>
<dbReference type="PANTHER" id="PTHR13887">
    <property type="entry name" value="GLUTATHIONE S-TRANSFERASE KAPPA"/>
    <property type="match status" value="1"/>
</dbReference>
<reference evidence="2 3" key="1">
    <citation type="submission" date="2020-08" db="EMBL/GenBank/DDBJ databases">
        <title>Bridging the membrane lipid divide: bacteria of the FCB group superphylum have the potential to synthesize archaeal ether lipids.</title>
        <authorList>
            <person name="Villanueva L."/>
            <person name="Von Meijenfeldt F.A.B."/>
            <person name="Westbye A.B."/>
            <person name="Yadav S."/>
            <person name="Hopmans E.C."/>
            <person name="Dutilh B.E."/>
            <person name="Sinninghe Damste J.S."/>
        </authorList>
    </citation>
    <scope>NUCLEOTIDE SEQUENCE [LARGE SCALE GENOMIC DNA]</scope>
    <source>
        <strain evidence="2">NIOZ-UU30</strain>
    </source>
</reference>
<dbReference type="InterPro" id="IPR001853">
    <property type="entry name" value="DSBA-like_thioredoxin_dom"/>
</dbReference>
<name>A0A8J6TLE2_9BACT</name>
<dbReference type="SUPFAM" id="SSF52833">
    <property type="entry name" value="Thioredoxin-like"/>
    <property type="match status" value="1"/>
</dbReference>
<evidence type="ECO:0000313" key="3">
    <source>
        <dbReference type="Proteomes" id="UP000603434"/>
    </source>
</evidence>
<dbReference type="GO" id="GO:0016491">
    <property type="term" value="F:oxidoreductase activity"/>
    <property type="evidence" value="ECO:0007669"/>
    <property type="project" value="InterPro"/>
</dbReference>
<dbReference type="InterPro" id="IPR036249">
    <property type="entry name" value="Thioredoxin-like_sf"/>
</dbReference>
<dbReference type="Pfam" id="PF01323">
    <property type="entry name" value="DSBA"/>
    <property type="match status" value="1"/>
</dbReference>
<proteinExistence type="predicted"/>
<dbReference type="EMBL" id="JACNJH010000095">
    <property type="protein sequence ID" value="MBC8360548.1"/>
    <property type="molecule type" value="Genomic_DNA"/>
</dbReference>
<evidence type="ECO:0000259" key="1">
    <source>
        <dbReference type="Pfam" id="PF01323"/>
    </source>
</evidence>
<dbReference type="Proteomes" id="UP000603434">
    <property type="component" value="Unassembled WGS sequence"/>
</dbReference>
<evidence type="ECO:0000313" key="2">
    <source>
        <dbReference type="EMBL" id="MBC8360548.1"/>
    </source>
</evidence>
<dbReference type="AlphaFoldDB" id="A0A8J6TLE2"/>
<sequence>MAEPALSKLTQEDAAVEVIWCAFELRPDPVPVLDPKGEYLQRVWRDSVYPLSEKLGFNMKLPLVQPRSRRAHEAAHWERAAGYFNEYNLAIFRAFFERGEDIEKKDVLVRLASDLGLDSQALGVALEQRDFEKSVLAEEQEAERYGIRAVPAFVAGGQMMLSGVQPLDRLKDLVAWAHSKTAKT</sequence>
<organism evidence="2 3">
    <name type="scientific">Candidatus Desulfatibia profunda</name>
    <dbReference type="NCBI Taxonomy" id="2841695"/>
    <lineage>
        <taxon>Bacteria</taxon>
        <taxon>Pseudomonadati</taxon>
        <taxon>Thermodesulfobacteriota</taxon>
        <taxon>Desulfobacteria</taxon>
        <taxon>Desulfobacterales</taxon>
        <taxon>Desulfobacterales incertae sedis</taxon>
        <taxon>Candidatus Desulfatibia</taxon>
    </lineage>
</organism>
<feature type="domain" description="DSBA-like thioredoxin" evidence="1">
    <location>
        <begin position="2"/>
        <end position="174"/>
    </location>
</feature>
<accession>A0A8J6TLE2</accession>
<comment type="caution">
    <text evidence="2">The sequence shown here is derived from an EMBL/GenBank/DDBJ whole genome shotgun (WGS) entry which is preliminary data.</text>
</comment>